<keyword evidence="5" id="KW-1185">Reference proteome</keyword>
<dbReference type="InterPro" id="IPR050595">
    <property type="entry name" value="Bact_response_regulator"/>
</dbReference>
<proteinExistence type="predicted"/>
<dbReference type="InterPro" id="IPR001789">
    <property type="entry name" value="Sig_transdc_resp-reg_receiver"/>
</dbReference>
<name>W4M438_9BACT</name>
<comment type="caution">
    <text evidence="4">The sequence shown here is derived from an EMBL/GenBank/DDBJ whole genome shotgun (WGS) entry which is preliminary data.</text>
</comment>
<dbReference type="Pfam" id="PF00072">
    <property type="entry name" value="Response_reg"/>
    <property type="match status" value="1"/>
</dbReference>
<evidence type="ECO:0000256" key="1">
    <source>
        <dbReference type="ARBA" id="ARBA00022553"/>
    </source>
</evidence>
<gene>
    <name evidence="4" type="ORF">ETSY2_27225</name>
</gene>
<dbReference type="PROSITE" id="PS50110">
    <property type="entry name" value="RESPONSE_REGULATORY"/>
    <property type="match status" value="1"/>
</dbReference>
<dbReference type="CDD" id="cd17569">
    <property type="entry name" value="REC_HupR-like"/>
    <property type="match status" value="1"/>
</dbReference>
<dbReference type="PANTHER" id="PTHR44591:SF19">
    <property type="entry name" value="TWO-COMPONENT RESPONSE REGULATOR-RELATED"/>
    <property type="match status" value="1"/>
</dbReference>
<evidence type="ECO:0000256" key="2">
    <source>
        <dbReference type="PROSITE-ProRule" id="PRU00169"/>
    </source>
</evidence>
<dbReference type="AlphaFoldDB" id="W4M438"/>
<dbReference type="InterPro" id="IPR011006">
    <property type="entry name" value="CheY-like_superfamily"/>
</dbReference>
<protein>
    <recommendedName>
        <fullName evidence="3">Response regulatory domain-containing protein</fullName>
    </recommendedName>
</protein>
<dbReference type="SMART" id="SM00448">
    <property type="entry name" value="REC"/>
    <property type="match status" value="1"/>
</dbReference>
<dbReference type="GO" id="GO:0000160">
    <property type="term" value="P:phosphorelay signal transduction system"/>
    <property type="evidence" value="ECO:0007669"/>
    <property type="project" value="InterPro"/>
</dbReference>
<feature type="modified residue" description="4-aspartylphosphate" evidence="2">
    <location>
        <position position="56"/>
    </location>
</feature>
<dbReference type="PANTHER" id="PTHR44591">
    <property type="entry name" value="STRESS RESPONSE REGULATOR PROTEIN 1"/>
    <property type="match status" value="1"/>
</dbReference>
<feature type="domain" description="Response regulatory" evidence="3">
    <location>
        <begin position="8"/>
        <end position="122"/>
    </location>
</feature>
<dbReference type="EMBL" id="AZHX01001145">
    <property type="protein sequence ID" value="ETX04716.1"/>
    <property type="molecule type" value="Genomic_DNA"/>
</dbReference>
<evidence type="ECO:0000313" key="5">
    <source>
        <dbReference type="Proteomes" id="UP000019140"/>
    </source>
</evidence>
<dbReference type="Proteomes" id="UP000019140">
    <property type="component" value="Unassembled WGS sequence"/>
</dbReference>
<evidence type="ECO:0000313" key="4">
    <source>
        <dbReference type="EMBL" id="ETX04716.1"/>
    </source>
</evidence>
<reference evidence="4 5" key="1">
    <citation type="journal article" date="2014" name="Nature">
        <title>An environmental bacterial taxon with a large and distinct metabolic repertoire.</title>
        <authorList>
            <person name="Wilson M.C."/>
            <person name="Mori T."/>
            <person name="Ruckert C."/>
            <person name="Uria A.R."/>
            <person name="Helf M.J."/>
            <person name="Takada K."/>
            <person name="Gernert C."/>
            <person name="Steffens U.A."/>
            <person name="Heycke N."/>
            <person name="Schmitt S."/>
            <person name="Rinke C."/>
            <person name="Helfrich E.J."/>
            <person name="Brachmann A.O."/>
            <person name="Gurgui C."/>
            <person name="Wakimoto T."/>
            <person name="Kracht M."/>
            <person name="Crusemann M."/>
            <person name="Hentschel U."/>
            <person name="Abe I."/>
            <person name="Matsunaga S."/>
            <person name="Kalinowski J."/>
            <person name="Takeyama H."/>
            <person name="Piel J."/>
        </authorList>
    </citation>
    <scope>NUCLEOTIDE SEQUENCE [LARGE SCALE GENOMIC DNA]</scope>
    <source>
        <strain evidence="5">TSY2</strain>
    </source>
</reference>
<accession>W4M438</accession>
<dbReference type="HOGENOM" id="CLU_000445_69_8_7"/>
<keyword evidence="1 2" id="KW-0597">Phosphoprotein</keyword>
<organism evidence="4 5">
    <name type="scientific">Candidatus Entotheonella gemina</name>
    <dbReference type="NCBI Taxonomy" id="1429439"/>
    <lineage>
        <taxon>Bacteria</taxon>
        <taxon>Pseudomonadati</taxon>
        <taxon>Nitrospinota/Tectimicrobiota group</taxon>
        <taxon>Candidatus Tectimicrobiota</taxon>
        <taxon>Candidatus Entotheonellia</taxon>
        <taxon>Candidatus Entotheonellales</taxon>
        <taxon>Candidatus Entotheonellaceae</taxon>
        <taxon>Candidatus Entotheonella</taxon>
    </lineage>
</organism>
<evidence type="ECO:0000259" key="3">
    <source>
        <dbReference type="PROSITE" id="PS50110"/>
    </source>
</evidence>
<dbReference type="SUPFAM" id="SSF52172">
    <property type="entry name" value="CheY-like"/>
    <property type="match status" value="1"/>
</dbReference>
<dbReference type="Gene3D" id="3.40.50.2300">
    <property type="match status" value="1"/>
</dbReference>
<sequence length="196" mass="22104">MAEPSKYAVLVVDDEVEILHSLRGLLRMEFEVHTAKSGREALNILEQETIHVILSDRRMPEMAGVEFLSQARGERPSAIRIMFTGYTDVKAVIEAINQGQVFRYLAKPWQPNELLAVLREAGAEYDRQAEQRRLFIDLQDYQMRCLNFIEGLQDGQFGSLNEAGEDEVSEVGKIGYTLLEHFDRSLGLVTEEGGGG</sequence>